<sequence length="327" mass="37337">MAFSKDSSKLDNQEKAMEQVIKAIADLKRELNAPSREIRSWRMRYRNWQRKAVIMNQAERKAFFDKQIAVSTAVSQANEGIQGLASMQSSVSGNDYQAIYKEAEKLASKIDSAHKQLNHYGIEEKRLGKQLKRFTVNLAKWQRKCLRAVKANRELPAFPTVKFYELSNPKRSKVVIVSSDVKDKLDQLNTYATGPYANTINHIDTVVSLAATIGAPIPEKAHVSWRTARLNSRLDEAIKAAKDSHNAFGGQRNSHSGAKLIDRFVESVEGVEQATDLKSLERAERRFKAMQESMLNWWTSNWHERGGVPRNDTNKKHWKVPDWVEKE</sequence>
<dbReference type="Proteomes" id="UP001218021">
    <property type="component" value="Unassembled WGS sequence"/>
</dbReference>
<evidence type="ECO:0000313" key="2">
    <source>
        <dbReference type="Proteomes" id="UP001218021"/>
    </source>
</evidence>
<dbReference type="EMBL" id="JAQOND010000032">
    <property type="protein sequence ID" value="MDC2828417.1"/>
    <property type="molecule type" value="Genomic_DNA"/>
</dbReference>
<name>A0AAJ1M7T1_LIMMU</name>
<evidence type="ECO:0000313" key="1">
    <source>
        <dbReference type="EMBL" id="MDC2828417.1"/>
    </source>
</evidence>
<protein>
    <submittedName>
        <fullName evidence="1">Uncharacterized protein</fullName>
    </submittedName>
</protein>
<dbReference type="AlphaFoldDB" id="A0AAJ1M7T1"/>
<organism evidence="1 2">
    <name type="scientific">Limosilactobacillus mucosae</name>
    <name type="common">Lactobacillus mucosae</name>
    <dbReference type="NCBI Taxonomy" id="97478"/>
    <lineage>
        <taxon>Bacteria</taxon>
        <taxon>Bacillati</taxon>
        <taxon>Bacillota</taxon>
        <taxon>Bacilli</taxon>
        <taxon>Lactobacillales</taxon>
        <taxon>Lactobacillaceae</taxon>
        <taxon>Limosilactobacillus</taxon>
    </lineage>
</organism>
<reference evidence="1" key="1">
    <citation type="submission" date="2023-01" db="EMBL/GenBank/DDBJ databases">
        <title>Genome analysis of 13 Lactobacillus isolated from gut of wild boar.</title>
        <authorList>
            <person name="Papp P."/>
            <person name="Libisch B."/>
            <person name="Nagy T."/>
            <person name="Olasz F."/>
        </authorList>
    </citation>
    <scope>NUCLEOTIDE SEQUENCE</scope>
    <source>
        <strain evidence="1">F108</strain>
    </source>
</reference>
<comment type="caution">
    <text evidence="1">The sequence shown here is derived from an EMBL/GenBank/DDBJ whole genome shotgun (WGS) entry which is preliminary data.</text>
</comment>
<gene>
    <name evidence="1" type="ORF">PO158_09010</name>
</gene>
<dbReference type="RefSeq" id="WP_272207367.1">
    <property type="nucleotide sequence ID" value="NZ_JAQONC010000001.1"/>
</dbReference>
<accession>A0AAJ1M7T1</accession>
<proteinExistence type="predicted"/>